<proteinExistence type="inferred from homology"/>
<dbReference type="NCBIfam" id="TIGR01509">
    <property type="entry name" value="HAD-SF-IA-v3"/>
    <property type="match status" value="1"/>
</dbReference>
<comment type="similarity">
    <text evidence="2">Belongs to the HAD-like hydrolase superfamily. CbbY/CbbZ/Gph/YieH family.</text>
</comment>
<dbReference type="GO" id="GO:0005992">
    <property type="term" value="P:trehalose biosynthetic process"/>
    <property type="evidence" value="ECO:0007669"/>
    <property type="project" value="UniProtKB-UniPathway"/>
</dbReference>
<dbReference type="SUPFAM" id="SSF56784">
    <property type="entry name" value="HAD-like"/>
    <property type="match status" value="2"/>
</dbReference>
<keyword evidence="5" id="KW-0460">Magnesium</keyword>
<dbReference type="AlphaFoldDB" id="V4RN90"/>
<evidence type="ECO:0000256" key="4">
    <source>
        <dbReference type="ARBA" id="ARBA00022801"/>
    </source>
</evidence>
<dbReference type="InterPro" id="IPR006439">
    <property type="entry name" value="HAD-SF_hydro_IA"/>
</dbReference>
<dbReference type="Gene3D" id="1.10.150.240">
    <property type="entry name" value="Putative phosphatase, domain 2"/>
    <property type="match status" value="1"/>
</dbReference>
<dbReference type="STRING" id="631454.N177_0055"/>
<dbReference type="NCBIfam" id="TIGR01484">
    <property type="entry name" value="HAD-SF-IIB"/>
    <property type="match status" value="1"/>
</dbReference>
<dbReference type="EC" id="3.1.3.12" evidence="5"/>
<comment type="pathway">
    <text evidence="1 5">Glycan biosynthesis; trehalose biosynthesis.</text>
</comment>
<dbReference type="RefSeq" id="WP_023430213.1">
    <property type="nucleotide sequence ID" value="NZ_AWXZ01000004.1"/>
</dbReference>
<comment type="cofactor">
    <cofactor evidence="5">
        <name>Mg(2+)</name>
        <dbReference type="ChEBI" id="CHEBI:18420"/>
    </cofactor>
</comment>
<dbReference type="UniPathway" id="UPA00299"/>
<comment type="function">
    <text evidence="5">Removes the phosphate from trehalose 6-phosphate to produce free trehalose.</text>
</comment>
<dbReference type="PANTHER" id="PTHR43768">
    <property type="entry name" value="TREHALOSE 6-PHOSPHATE PHOSPHATASE"/>
    <property type="match status" value="1"/>
</dbReference>
<keyword evidence="5" id="KW-0479">Metal-binding</keyword>
<accession>V4RN90</accession>
<dbReference type="NCBIfam" id="TIGR00685">
    <property type="entry name" value="T6PP"/>
    <property type="match status" value="1"/>
</dbReference>
<evidence type="ECO:0000256" key="2">
    <source>
        <dbReference type="ARBA" id="ARBA00006171"/>
    </source>
</evidence>
<dbReference type="CDD" id="cd01627">
    <property type="entry name" value="HAD_TPP"/>
    <property type="match status" value="1"/>
</dbReference>
<dbReference type="InterPro" id="IPR003337">
    <property type="entry name" value="Trehalose_PPase"/>
</dbReference>
<dbReference type="GO" id="GO:0046872">
    <property type="term" value="F:metal ion binding"/>
    <property type="evidence" value="ECO:0007669"/>
    <property type="project" value="UniProtKB-KW"/>
</dbReference>
<evidence type="ECO:0000256" key="5">
    <source>
        <dbReference type="RuleBase" id="RU361117"/>
    </source>
</evidence>
<dbReference type="InterPro" id="IPR010976">
    <property type="entry name" value="B-phosphoglucomutase_hydrolase"/>
</dbReference>
<dbReference type="Proteomes" id="UP000017819">
    <property type="component" value="Unassembled WGS sequence"/>
</dbReference>
<dbReference type="InterPro" id="IPR044651">
    <property type="entry name" value="OTSB-like"/>
</dbReference>
<dbReference type="InterPro" id="IPR036412">
    <property type="entry name" value="HAD-like_sf"/>
</dbReference>
<dbReference type="eggNOG" id="COG1877">
    <property type="taxonomic scope" value="Bacteria"/>
</dbReference>
<dbReference type="PATRIC" id="fig|631454.5.peg.54"/>
<dbReference type="Pfam" id="PF00702">
    <property type="entry name" value="Hydrolase"/>
    <property type="match status" value="1"/>
</dbReference>
<organism evidence="6 7">
    <name type="scientific">Lutibaculum baratangense AMV1</name>
    <dbReference type="NCBI Taxonomy" id="631454"/>
    <lineage>
        <taxon>Bacteria</taxon>
        <taxon>Pseudomonadati</taxon>
        <taxon>Pseudomonadota</taxon>
        <taxon>Alphaproteobacteria</taxon>
        <taxon>Hyphomicrobiales</taxon>
        <taxon>Tepidamorphaceae</taxon>
        <taxon>Lutibaculum</taxon>
    </lineage>
</organism>
<gene>
    <name evidence="6" type="ORF">N177_0055</name>
</gene>
<protein>
    <recommendedName>
        <fullName evidence="5">Trehalose 6-phosphate phosphatase</fullName>
        <ecNumber evidence="5">3.1.3.12</ecNumber>
    </recommendedName>
</protein>
<evidence type="ECO:0000256" key="3">
    <source>
        <dbReference type="ARBA" id="ARBA00008770"/>
    </source>
</evidence>
<evidence type="ECO:0000313" key="6">
    <source>
        <dbReference type="EMBL" id="ESR27451.1"/>
    </source>
</evidence>
<comment type="caution">
    <text evidence="6">The sequence shown here is derived from an EMBL/GenBank/DDBJ whole genome shotgun (WGS) entry which is preliminary data.</text>
</comment>
<dbReference type="Gene3D" id="3.30.70.1020">
    <property type="entry name" value="Trehalose-6-phosphate phosphatase related protein, domain 2"/>
    <property type="match status" value="1"/>
</dbReference>
<dbReference type="PANTHER" id="PTHR43768:SF3">
    <property type="entry name" value="TREHALOSE 6-PHOSPHATE PHOSPHATASE"/>
    <property type="match status" value="1"/>
</dbReference>
<dbReference type="Pfam" id="PF02358">
    <property type="entry name" value="Trehalose_PPase"/>
    <property type="match status" value="1"/>
</dbReference>
<dbReference type="SFLD" id="SFLDG01129">
    <property type="entry name" value="C1.5:_HAD__Beta-PGM__Phosphata"/>
    <property type="match status" value="1"/>
</dbReference>
<dbReference type="eggNOG" id="COG0637">
    <property type="taxonomic scope" value="Bacteria"/>
</dbReference>
<dbReference type="InterPro" id="IPR023214">
    <property type="entry name" value="HAD_sf"/>
</dbReference>
<evidence type="ECO:0000313" key="7">
    <source>
        <dbReference type="Proteomes" id="UP000017819"/>
    </source>
</evidence>
<dbReference type="InterPro" id="IPR006379">
    <property type="entry name" value="HAD-SF_hydro_IIB"/>
</dbReference>
<comment type="similarity">
    <text evidence="3 5">Belongs to the trehalose phosphatase family.</text>
</comment>
<dbReference type="EMBL" id="AWXZ01000004">
    <property type="protein sequence ID" value="ESR27451.1"/>
    <property type="molecule type" value="Genomic_DNA"/>
</dbReference>
<evidence type="ECO:0000256" key="1">
    <source>
        <dbReference type="ARBA" id="ARBA00005199"/>
    </source>
</evidence>
<dbReference type="NCBIfam" id="TIGR02009">
    <property type="entry name" value="PGMB-YQAB-SF"/>
    <property type="match status" value="1"/>
</dbReference>
<dbReference type="Gene3D" id="3.40.50.1000">
    <property type="entry name" value="HAD superfamily/HAD-like"/>
    <property type="match status" value="2"/>
</dbReference>
<sequence>MRVHLGHGGSAYRIDPATFQAAIFDLDGVVTRTAVVHAATWKRLFDAYMRERSNRTGEPFRPFTDEDYRKYVDGLPRYDGVAAFLASRNIELPRGRPDDSPDRETVSGLGNRKDALFKETLKRDGVAVFDTSVALIRRLRSRGVKTALVSSSRNARAVLETAGVTELFDVIVDGNDLARLDLKGKPAPDLFLAAARSLGVSADRALMVEDALSGVAAGRAGKFGLVIGVDRAGQADALAQAGADLVVEDLGELSLVDGVGDPDGASAAPMPETGEAITLLIASRRPAVFLDYDGTLTPIVARPELAVLSDEMRAAVRRLARRCPVAVVSGRDRADVEQLVGLDDLIYAGSHGFDIAGPGDLHVEHEDAARFTEAVGRAAAMLGPALSGIDGALVEPKRFAVAVHHRQVAEADVSDVETVVDRVLRDVPELRKTRGKKVFELRPRFDWDKGKAVLWLLEALKLDRPDVLPVYVGDDTTDEDAFRALRDRGIGILVGPAGTETEARYRLDDTEAVGRFLAALSDTLEEAGG</sequence>
<dbReference type="OrthoDB" id="414934at2"/>
<dbReference type="SFLD" id="SFLDS00003">
    <property type="entry name" value="Haloacid_Dehalogenase"/>
    <property type="match status" value="1"/>
</dbReference>
<reference evidence="6 7" key="1">
    <citation type="journal article" date="2014" name="Genome Announc.">
        <title>Draft Genome Sequence of Lutibaculum baratangense Strain AMV1T, Isolated from a Mud Volcano in Andamans, India.</title>
        <authorList>
            <person name="Singh A."/>
            <person name="Sreenivas A."/>
            <person name="Sathyanarayana Reddy G."/>
            <person name="Pinnaka A.K."/>
            <person name="Shivaji S."/>
        </authorList>
    </citation>
    <scope>NUCLEOTIDE SEQUENCE [LARGE SCALE GENOMIC DNA]</scope>
    <source>
        <strain evidence="6 7">AMV1</strain>
    </source>
</reference>
<comment type="catalytic activity">
    <reaction evidence="5">
        <text>alpha,alpha-trehalose 6-phosphate + H2O = alpha,alpha-trehalose + phosphate</text>
        <dbReference type="Rhea" id="RHEA:23420"/>
        <dbReference type="ChEBI" id="CHEBI:15377"/>
        <dbReference type="ChEBI" id="CHEBI:16551"/>
        <dbReference type="ChEBI" id="CHEBI:43474"/>
        <dbReference type="ChEBI" id="CHEBI:58429"/>
        <dbReference type="EC" id="3.1.3.12"/>
    </reaction>
</comment>
<keyword evidence="4 5" id="KW-0378">Hydrolase</keyword>
<keyword evidence="7" id="KW-1185">Reference proteome</keyword>
<name>V4RN90_9HYPH</name>
<dbReference type="InterPro" id="IPR023198">
    <property type="entry name" value="PGP-like_dom2"/>
</dbReference>
<dbReference type="GO" id="GO:0004805">
    <property type="term" value="F:trehalose-phosphatase activity"/>
    <property type="evidence" value="ECO:0007669"/>
    <property type="project" value="UniProtKB-EC"/>
</dbReference>